<dbReference type="GO" id="GO:0003723">
    <property type="term" value="F:RNA binding"/>
    <property type="evidence" value="ECO:0007669"/>
    <property type="project" value="UniProtKB-UniRule"/>
</dbReference>
<gene>
    <name evidence="8 10" type="primary">rnr</name>
    <name evidence="10" type="ORF">NM125_01230</name>
</gene>
<comment type="function">
    <text evidence="8">3'-5' exoribonuclease that releases 5'-nucleoside monophosphates and is involved in maturation of structured RNAs.</text>
</comment>
<dbReference type="AlphaFoldDB" id="A0A9X2L101"/>
<keyword evidence="11" id="KW-1185">Reference proteome</keyword>
<evidence type="ECO:0000256" key="4">
    <source>
        <dbReference type="ARBA" id="ARBA00022722"/>
    </source>
</evidence>
<reference evidence="10" key="1">
    <citation type="submission" date="2022-06" db="EMBL/GenBank/DDBJ databases">
        <title>Gracilimonas sp. CAU 1638 isolated from sea sediment.</title>
        <authorList>
            <person name="Kim W."/>
        </authorList>
    </citation>
    <scope>NUCLEOTIDE SEQUENCE</scope>
    <source>
        <strain evidence="10">CAU 1638</strain>
    </source>
</reference>
<comment type="caution">
    <text evidence="10">The sequence shown here is derived from an EMBL/GenBank/DDBJ whole genome shotgun (WGS) entry which is preliminary data.</text>
</comment>
<dbReference type="Pfam" id="PF00773">
    <property type="entry name" value="RNB"/>
    <property type="match status" value="1"/>
</dbReference>
<dbReference type="PANTHER" id="PTHR23355:SF9">
    <property type="entry name" value="DIS3-LIKE EXONUCLEASE 2"/>
    <property type="match status" value="1"/>
</dbReference>
<evidence type="ECO:0000256" key="1">
    <source>
        <dbReference type="ARBA" id="ARBA00001849"/>
    </source>
</evidence>
<evidence type="ECO:0000256" key="3">
    <source>
        <dbReference type="ARBA" id="ARBA00022490"/>
    </source>
</evidence>
<dbReference type="Pfam" id="PF08206">
    <property type="entry name" value="OB_RNB"/>
    <property type="match status" value="1"/>
</dbReference>
<dbReference type="SUPFAM" id="SSF50249">
    <property type="entry name" value="Nucleic acid-binding proteins"/>
    <property type="match status" value="4"/>
</dbReference>
<dbReference type="PROSITE" id="PS50126">
    <property type="entry name" value="S1"/>
    <property type="match status" value="1"/>
</dbReference>
<dbReference type="PROSITE" id="PS01175">
    <property type="entry name" value="RIBONUCLEASE_II"/>
    <property type="match status" value="1"/>
</dbReference>
<keyword evidence="6 8" id="KW-0269">Exonuclease</keyword>
<evidence type="ECO:0000256" key="5">
    <source>
        <dbReference type="ARBA" id="ARBA00022801"/>
    </source>
</evidence>
<dbReference type="InterPro" id="IPR040476">
    <property type="entry name" value="CSD2"/>
</dbReference>
<evidence type="ECO:0000259" key="9">
    <source>
        <dbReference type="PROSITE" id="PS50126"/>
    </source>
</evidence>
<keyword evidence="7 8" id="KW-0694">RNA-binding</keyword>
<evidence type="ECO:0000256" key="7">
    <source>
        <dbReference type="ARBA" id="ARBA00022884"/>
    </source>
</evidence>
<dbReference type="InterPro" id="IPR001900">
    <property type="entry name" value="RNase_II/R"/>
</dbReference>
<dbReference type="HAMAP" id="MF_01895">
    <property type="entry name" value="RNase_R"/>
    <property type="match status" value="1"/>
</dbReference>
<accession>A0A9X2L101</accession>
<keyword evidence="3 8" id="KW-0963">Cytoplasm</keyword>
<dbReference type="PANTHER" id="PTHR23355">
    <property type="entry name" value="RIBONUCLEASE"/>
    <property type="match status" value="1"/>
</dbReference>
<dbReference type="InterPro" id="IPR022966">
    <property type="entry name" value="RNase_II/R_CS"/>
</dbReference>
<dbReference type="NCBIfam" id="TIGR02063">
    <property type="entry name" value="RNase_R"/>
    <property type="match status" value="1"/>
</dbReference>
<dbReference type="EMBL" id="JANDBC010000001">
    <property type="protein sequence ID" value="MCP9290197.1"/>
    <property type="molecule type" value="Genomic_DNA"/>
</dbReference>
<dbReference type="RefSeq" id="WP_255132055.1">
    <property type="nucleotide sequence ID" value="NZ_JANDBC010000001.1"/>
</dbReference>
<dbReference type="InterPro" id="IPR003029">
    <property type="entry name" value="S1_domain"/>
</dbReference>
<keyword evidence="4 8" id="KW-0540">Nuclease</keyword>
<dbReference type="CDD" id="cd04471">
    <property type="entry name" value="S1_RNase_R"/>
    <property type="match status" value="1"/>
</dbReference>
<dbReference type="GO" id="GO:0005829">
    <property type="term" value="C:cytosol"/>
    <property type="evidence" value="ECO:0007669"/>
    <property type="project" value="TreeGrafter"/>
</dbReference>
<dbReference type="GO" id="GO:0006402">
    <property type="term" value="P:mRNA catabolic process"/>
    <property type="evidence" value="ECO:0007669"/>
    <property type="project" value="TreeGrafter"/>
</dbReference>
<dbReference type="Pfam" id="PF00575">
    <property type="entry name" value="S1"/>
    <property type="match status" value="1"/>
</dbReference>
<evidence type="ECO:0000256" key="6">
    <source>
        <dbReference type="ARBA" id="ARBA00022839"/>
    </source>
</evidence>
<dbReference type="InterPro" id="IPR004476">
    <property type="entry name" value="RNase_II/RNase_R"/>
</dbReference>
<dbReference type="InterPro" id="IPR050180">
    <property type="entry name" value="RNR_Ribonuclease"/>
</dbReference>
<dbReference type="Pfam" id="PF17876">
    <property type="entry name" value="CSD2"/>
    <property type="match status" value="1"/>
</dbReference>
<comment type="similarity">
    <text evidence="8">Belongs to the RNR ribonuclease family. RNase R subfamily.</text>
</comment>
<comment type="subcellular location">
    <subcellularLocation>
        <location evidence="2 8">Cytoplasm</location>
    </subcellularLocation>
</comment>
<proteinExistence type="inferred from homology"/>
<dbReference type="InterPro" id="IPR013223">
    <property type="entry name" value="RNase_B_OB_dom"/>
</dbReference>
<dbReference type="NCBIfam" id="TIGR00358">
    <property type="entry name" value="3_prime_RNase"/>
    <property type="match status" value="1"/>
</dbReference>
<evidence type="ECO:0000256" key="2">
    <source>
        <dbReference type="ARBA" id="ARBA00004496"/>
    </source>
</evidence>
<dbReference type="Proteomes" id="UP001139125">
    <property type="component" value="Unassembled WGS sequence"/>
</dbReference>
<protein>
    <recommendedName>
        <fullName evidence="8">Ribonuclease R</fullName>
        <shortName evidence="8">RNase R</shortName>
        <ecNumber evidence="8">3.1.13.1</ecNumber>
    </recommendedName>
</protein>
<evidence type="ECO:0000313" key="11">
    <source>
        <dbReference type="Proteomes" id="UP001139125"/>
    </source>
</evidence>
<dbReference type="Gene3D" id="2.40.50.140">
    <property type="entry name" value="Nucleic acid-binding proteins"/>
    <property type="match status" value="2"/>
</dbReference>
<dbReference type="InterPro" id="IPR011805">
    <property type="entry name" value="RNase_R"/>
</dbReference>
<dbReference type="SMART" id="SM00316">
    <property type="entry name" value="S1"/>
    <property type="match status" value="1"/>
</dbReference>
<dbReference type="GO" id="GO:0008859">
    <property type="term" value="F:exoribonuclease II activity"/>
    <property type="evidence" value="ECO:0007669"/>
    <property type="project" value="UniProtKB-UniRule"/>
</dbReference>
<evidence type="ECO:0000256" key="8">
    <source>
        <dbReference type="HAMAP-Rule" id="MF_01895"/>
    </source>
</evidence>
<name>A0A9X2L101_9BACT</name>
<feature type="domain" description="S1 motif" evidence="9">
    <location>
        <begin position="641"/>
        <end position="722"/>
    </location>
</feature>
<keyword evidence="5 8" id="KW-0378">Hydrolase</keyword>
<organism evidence="10 11">
    <name type="scientific">Gracilimonas sediminicola</name>
    <dbReference type="NCBI Taxonomy" id="2952158"/>
    <lineage>
        <taxon>Bacteria</taxon>
        <taxon>Pseudomonadati</taxon>
        <taxon>Balneolota</taxon>
        <taxon>Balneolia</taxon>
        <taxon>Balneolales</taxon>
        <taxon>Balneolaceae</taxon>
        <taxon>Gracilimonas</taxon>
    </lineage>
</organism>
<comment type="catalytic activity">
    <reaction evidence="1 8">
        <text>Exonucleolytic cleavage in the 3'- to 5'-direction to yield nucleoside 5'-phosphates.</text>
        <dbReference type="EC" id="3.1.13.1"/>
    </reaction>
</comment>
<dbReference type="EC" id="3.1.13.1" evidence="8"/>
<dbReference type="InterPro" id="IPR012340">
    <property type="entry name" value="NA-bd_OB-fold"/>
</dbReference>
<sequence>MSSKKDRLSKFEDLVVDLLKNNPDGKLTREQIISVLRLESNNEIKRLDKTLGRLANQNTISRKDNYVFLGKNTRKKVKKSSGSSHVVEGKIDISVRGTGYVITDELDQDIMISSRDVGTALNDDKVRVKITGQKKGSGQPRGKILEILERGKDFYVGTLTKVSKENFVIESDKKSVHTNFFVLPEFVNGAEDGDKVIFELVDWVHPKALPEARIKSVLGKSGSNDANVLSILAENDMVAEFPKQVEEYANQIPTEIPEEECHRRRDLRDENVFTIDPEDAKDFDDALSIKKLDNGNYYLGVHIADVTHYLTPKTVLDEEAHSRGTSVYLVDRVIPMLPEVLSNGVCSLRPNEDKLTYSCFMEIAPNGKLVDYSVEETVIHSKQRFTYEQAQEVIEGKNHKYAKEVKLAEELARILLDKRFREGAIDFDTPEPKFVLDDNGKPLKVILKERIFAHRLIEECMLMANKTVAMHVEELRKKSDKKRSKDLYPFFYRVHDKPDQEKLASIAEQVKPIGIKFDLGDKISPKKINDLLKKVENTSLEYIVNGLMLRAMAKAEYSPNNLGHFGLGFGHYAHFTSPIRRYPDVIVHRLLKGYNSGARVYTHDQLKKDGEHCSERERVAVDAERDSIKLKQVEFLSGKTGEKFDGIISGVMERGIFVNLKDIYCEGMIRMSDLKSDYFVFNEKRHALVGRKSGKQFQLGDEIRVYVKSTNLEKRQIDFGLAK</sequence>
<evidence type="ECO:0000313" key="10">
    <source>
        <dbReference type="EMBL" id="MCP9290197.1"/>
    </source>
</evidence>
<dbReference type="SMART" id="SM00955">
    <property type="entry name" value="RNB"/>
    <property type="match status" value="1"/>
</dbReference>